<evidence type="ECO:0000313" key="1">
    <source>
        <dbReference type="EMBL" id="QBO36972.1"/>
    </source>
</evidence>
<evidence type="ECO:0000313" key="2">
    <source>
        <dbReference type="Proteomes" id="UP000292886"/>
    </source>
</evidence>
<gene>
    <name evidence="1" type="ORF">EQG49_11195</name>
</gene>
<proteinExistence type="predicted"/>
<dbReference type="Proteomes" id="UP000292886">
    <property type="component" value="Chromosome"/>
</dbReference>
<sequence length="135" mass="14998">MDFIDRLYDKINGTPNLTLPVLIGYQNEKSGVFIYPITGSTILEATMDGEEFISLPFQIVIKDKDQALVQGTSNLISQSLGSLNAADLTSEDASWWRGEQVLLVDPQSSIQGLDQHGYYGYMFQAKANIYIQGEI</sequence>
<dbReference type="EMBL" id="CP037940">
    <property type="protein sequence ID" value="QBO36972.1"/>
    <property type="molecule type" value="Genomic_DNA"/>
</dbReference>
<organism evidence="1 2">
    <name type="scientific">Periweissella cryptocerci</name>
    <dbReference type="NCBI Taxonomy" id="2506420"/>
    <lineage>
        <taxon>Bacteria</taxon>
        <taxon>Bacillati</taxon>
        <taxon>Bacillota</taxon>
        <taxon>Bacilli</taxon>
        <taxon>Lactobacillales</taxon>
        <taxon>Lactobacillaceae</taxon>
        <taxon>Periweissella</taxon>
    </lineage>
</organism>
<evidence type="ECO:0008006" key="3">
    <source>
        <dbReference type="Google" id="ProtNLM"/>
    </source>
</evidence>
<keyword evidence="2" id="KW-1185">Reference proteome</keyword>
<protein>
    <recommendedName>
        <fullName evidence="3">DUF3168 domain-containing protein</fullName>
    </recommendedName>
</protein>
<name>A0A4P6YVW3_9LACO</name>
<dbReference type="OrthoDB" id="2152105at2"/>
<reference evidence="2" key="1">
    <citation type="submission" date="2019-03" db="EMBL/GenBank/DDBJ databases">
        <title>Weissella sp. 26KH-42 Genome sequencing.</title>
        <authorList>
            <person name="Heo J."/>
            <person name="Kim S.-J."/>
            <person name="Kim J.-S."/>
            <person name="Hong S.-B."/>
            <person name="Kwon S.-W."/>
        </authorList>
    </citation>
    <scope>NUCLEOTIDE SEQUENCE [LARGE SCALE GENOMIC DNA]</scope>
    <source>
        <strain evidence="2">26KH-42</strain>
    </source>
</reference>
<accession>A0A4P6YVW3</accession>
<dbReference type="AlphaFoldDB" id="A0A4P6YVW3"/>
<dbReference type="RefSeq" id="WP_133364049.1">
    <property type="nucleotide sequence ID" value="NZ_CP037940.1"/>
</dbReference>
<dbReference type="KEGG" id="wei:EQG49_11195"/>